<dbReference type="Pfam" id="PF00090">
    <property type="entry name" value="TSP_1"/>
    <property type="match status" value="1"/>
</dbReference>
<dbReference type="InterPro" id="IPR036383">
    <property type="entry name" value="TSP1_rpt_sf"/>
</dbReference>
<dbReference type="Pfam" id="PF02010">
    <property type="entry name" value="REJ"/>
    <property type="match status" value="1"/>
</dbReference>
<dbReference type="Pfam" id="PF00059">
    <property type="entry name" value="Lectin_C"/>
    <property type="match status" value="1"/>
</dbReference>
<dbReference type="InterPro" id="IPR001304">
    <property type="entry name" value="C-type_lectin-like"/>
</dbReference>
<dbReference type="PROSITE" id="PS50092">
    <property type="entry name" value="TSP1"/>
    <property type="match status" value="1"/>
</dbReference>
<dbReference type="SUPFAM" id="SSF57535">
    <property type="entry name" value="Complement control module/SCR domain"/>
    <property type="match status" value="1"/>
</dbReference>
<evidence type="ECO:0000256" key="3">
    <source>
        <dbReference type="ARBA" id="ARBA00022737"/>
    </source>
</evidence>
<dbReference type="SMART" id="SM00209">
    <property type="entry name" value="TSP1"/>
    <property type="match status" value="1"/>
</dbReference>
<dbReference type="SMART" id="SM00032">
    <property type="entry name" value="CCP"/>
    <property type="match status" value="1"/>
</dbReference>
<dbReference type="PANTHER" id="PTHR46393:SF7">
    <property type="entry name" value="COMPLEMENT C2"/>
    <property type="match status" value="1"/>
</dbReference>
<keyword evidence="2" id="KW-0732">Signal</keyword>
<dbReference type="InParanoid" id="A0A2R2MTC0"/>
<evidence type="ECO:0000256" key="2">
    <source>
        <dbReference type="ARBA" id="ARBA00022729"/>
    </source>
</evidence>
<evidence type="ECO:0000256" key="5">
    <source>
        <dbReference type="ARBA" id="ARBA00023180"/>
    </source>
</evidence>
<evidence type="ECO:0000256" key="1">
    <source>
        <dbReference type="ARBA" id="ARBA00022659"/>
    </source>
</evidence>
<dbReference type="OrthoDB" id="6059867at2759"/>
<dbReference type="Gene3D" id="3.10.100.10">
    <property type="entry name" value="Mannose-Binding Protein A, subunit A"/>
    <property type="match status" value="1"/>
</dbReference>
<dbReference type="Gene3D" id="2.20.100.10">
    <property type="entry name" value="Thrombospondin type-1 (TSP1) repeat"/>
    <property type="match status" value="1"/>
</dbReference>
<dbReference type="Gene3D" id="2.10.70.10">
    <property type="entry name" value="Complement Module, domain 1"/>
    <property type="match status" value="1"/>
</dbReference>
<dbReference type="PROSITE" id="PS50923">
    <property type="entry name" value="SUSHI"/>
    <property type="match status" value="1"/>
</dbReference>
<name>A0A2R2MTC0_LINAN</name>
<feature type="domain" description="Sushi" evidence="8">
    <location>
        <begin position="115"/>
        <end position="173"/>
    </location>
</feature>
<evidence type="ECO:0000259" key="8">
    <source>
        <dbReference type="PROSITE" id="PS50923"/>
    </source>
</evidence>
<dbReference type="PANTHER" id="PTHR46393">
    <property type="entry name" value="SUSHI DOMAIN-CONTAINING PROTEIN"/>
    <property type="match status" value="1"/>
</dbReference>
<organism evidence="9 10">
    <name type="scientific">Lingula anatina</name>
    <name type="common">Brachiopod</name>
    <name type="synonym">Lingula unguis</name>
    <dbReference type="NCBI Taxonomy" id="7574"/>
    <lineage>
        <taxon>Eukaryota</taxon>
        <taxon>Metazoa</taxon>
        <taxon>Spiralia</taxon>
        <taxon>Lophotrochozoa</taxon>
        <taxon>Brachiopoda</taxon>
        <taxon>Linguliformea</taxon>
        <taxon>Lingulata</taxon>
        <taxon>Lingulida</taxon>
        <taxon>Linguloidea</taxon>
        <taxon>Lingulidae</taxon>
        <taxon>Lingula</taxon>
    </lineage>
</organism>
<proteinExistence type="predicted"/>
<reference evidence="10" key="1">
    <citation type="submission" date="2025-08" db="UniProtKB">
        <authorList>
            <consortium name="RefSeq"/>
        </authorList>
    </citation>
    <scope>IDENTIFICATION</scope>
    <source>
        <tissue evidence="10">Gonads</tissue>
    </source>
</reference>
<dbReference type="AlphaFoldDB" id="A0A2R2MTC0"/>
<dbReference type="InterPro" id="IPR002859">
    <property type="entry name" value="PKD/REJ-like"/>
</dbReference>
<accession>A0A2R2MTC0</accession>
<dbReference type="PROSITE" id="PS50041">
    <property type="entry name" value="C_TYPE_LECTIN_2"/>
    <property type="match status" value="1"/>
</dbReference>
<dbReference type="InterPro" id="IPR016186">
    <property type="entry name" value="C-type_lectin-like/link_sf"/>
</dbReference>
<dbReference type="InterPro" id="IPR000436">
    <property type="entry name" value="Sushi_SCR_CCP_dom"/>
</dbReference>
<dbReference type="CDD" id="cd00037">
    <property type="entry name" value="CLECT"/>
    <property type="match status" value="1"/>
</dbReference>
<evidence type="ECO:0000256" key="6">
    <source>
        <dbReference type="PROSITE-ProRule" id="PRU00302"/>
    </source>
</evidence>
<dbReference type="Proteomes" id="UP000085678">
    <property type="component" value="Unplaced"/>
</dbReference>
<keyword evidence="5" id="KW-0325">Glycoprotein</keyword>
<gene>
    <name evidence="10" type="primary">LOC106179922</name>
</gene>
<evidence type="ECO:0000313" key="10">
    <source>
        <dbReference type="RefSeq" id="XP_023933358.1"/>
    </source>
</evidence>
<dbReference type="Pfam" id="PF00084">
    <property type="entry name" value="Sushi"/>
    <property type="match status" value="1"/>
</dbReference>
<dbReference type="SUPFAM" id="SSF82895">
    <property type="entry name" value="TSP-1 type 1 repeat"/>
    <property type="match status" value="1"/>
</dbReference>
<dbReference type="KEGG" id="lak:106179922"/>
<comment type="caution">
    <text evidence="6">Lacks conserved residue(s) required for the propagation of feature annotation.</text>
</comment>
<evidence type="ECO:0000256" key="4">
    <source>
        <dbReference type="ARBA" id="ARBA00023157"/>
    </source>
</evidence>
<dbReference type="SUPFAM" id="SSF56436">
    <property type="entry name" value="C-type lectin-like"/>
    <property type="match status" value="1"/>
</dbReference>
<keyword evidence="1 6" id="KW-0768">Sushi</keyword>
<keyword evidence="9" id="KW-1185">Reference proteome</keyword>
<dbReference type="InterPro" id="IPR000884">
    <property type="entry name" value="TSP1_rpt"/>
</dbReference>
<feature type="domain" description="C-type lectin" evidence="7">
    <location>
        <begin position="1"/>
        <end position="110"/>
    </location>
</feature>
<dbReference type="GeneID" id="106179922"/>
<dbReference type="RefSeq" id="XP_023933358.1">
    <property type="nucleotide sequence ID" value="XM_024077590.1"/>
</dbReference>
<dbReference type="InterPro" id="IPR035976">
    <property type="entry name" value="Sushi/SCR/CCP_sf"/>
</dbReference>
<dbReference type="InterPro" id="IPR016187">
    <property type="entry name" value="CTDL_fold"/>
</dbReference>
<keyword evidence="3" id="KW-0677">Repeat</keyword>
<keyword evidence="4" id="KW-1015">Disulfide bond</keyword>
<evidence type="ECO:0000259" key="7">
    <source>
        <dbReference type="PROSITE" id="PS50041"/>
    </source>
</evidence>
<sequence>MSAATWSCFDMDALLAMPKTEDLQAALEAVVTPPPPSHGQHPRYWIGLRVSFTNVMSWQDFSGTKSPVTYSNMCPTCVHTDTAPCFYLDSSVSFQWIRDDCNQYLFYICEKTAPTGCEFPSTPPNTLESLDWNVVGDVINYTCQTGYTLISGDLTRTCLTDGNWSGSPPICDFGGSWLGWGAWSSCSVTCGTGTSFRNRTCHDPNLPSELALCAGGATNSTQTLSCFEQHCPGTSQSAGTVLSTSCFIQMGTSPSPGICTVSPSTGFEIVTNFSVNCSGFSDSTSQLHYNYHFWDGYPATKNQSGILLGSSSGGYIHISALSVSTASENSEGEVRVHAVNEDGMTTVVTSTVQVCLHLAVGWG</sequence>
<protein>
    <submittedName>
        <fullName evidence="10">Uncharacterized protein LOC106179922</fullName>
    </submittedName>
</protein>
<dbReference type="CDD" id="cd00033">
    <property type="entry name" value="CCP"/>
    <property type="match status" value="1"/>
</dbReference>
<evidence type="ECO:0000313" key="9">
    <source>
        <dbReference type="Proteomes" id="UP000085678"/>
    </source>
</evidence>